<comment type="caution">
    <text evidence="1">The sequence shown here is derived from an EMBL/GenBank/DDBJ whole genome shotgun (WGS) entry which is preliminary data.</text>
</comment>
<dbReference type="Proteomes" id="UP000716322">
    <property type="component" value="Unassembled WGS sequence"/>
</dbReference>
<accession>A0ABX0P5Z8</accession>
<sequence length="104" mass="11971">MELLDDARSACGWIGLEPVALIDDNDFGNLILKDVHGQYWRLCPEDLYCEVVASSREELDRLSKDQEFLRDWHMRGLVDQAFKRLCCTNPSLRRPSWATGKLTG</sequence>
<evidence type="ECO:0000313" key="2">
    <source>
        <dbReference type="Proteomes" id="UP000716322"/>
    </source>
</evidence>
<protein>
    <submittedName>
        <fullName evidence="1">DUF1851 domain-containing protein</fullName>
    </submittedName>
</protein>
<dbReference type="EMBL" id="JAAQOM010000002">
    <property type="protein sequence ID" value="NIA52621.1"/>
    <property type="molecule type" value="Genomic_DNA"/>
</dbReference>
<proteinExistence type="predicted"/>
<keyword evidence="2" id="KW-1185">Reference proteome</keyword>
<reference evidence="1 2" key="1">
    <citation type="submission" date="2020-03" db="EMBL/GenBank/DDBJ databases">
        <title>Genome sequence of strain Massilia sp. TW-1.</title>
        <authorList>
            <person name="Chaudhary D.K."/>
        </authorList>
    </citation>
    <scope>NUCLEOTIDE SEQUENCE [LARGE SCALE GENOMIC DNA]</scope>
    <source>
        <strain evidence="1 2">TW-1</strain>
    </source>
</reference>
<name>A0ABX0P5Z8_9BURK</name>
<dbReference type="RefSeq" id="WP_166856404.1">
    <property type="nucleotide sequence ID" value="NZ_JAAQOM010000002.1"/>
</dbReference>
<gene>
    <name evidence="1" type="ORF">HAV22_02980</name>
</gene>
<organism evidence="1 2">
    <name type="scientific">Telluria antibiotica</name>
    <dbReference type="NCBI Taxonomy" id="2717319"/>
    <lineage>
        <taxon>Bacteria</taxon>
        <taxon>Pseudomonadati</taxon>
        <taxon>Pseudomonadota</taxon>
        <taxon>Betaproteobacteria</taxon>
        <taxon>Burkholderiales</taxon>
        <taxon>Oxalobacteraceae</taxon>
        <taxon>Telluria group</taxon>
        <taxon>Telluria</taxon>
    </lineage>
</organism>
<evidence type="ECO:0000313" key="1">
    <source>
        <dbReference type="EMBL" id="NIA52621.1"/>
    </source>
</evidence>